<dbReference type="SMART" id="SM00345">
    <property type="entry name" value="HTH_GNTR"/>
    <property type="match status" value="1"/>
</dbReference>
<dbReference type="AlphaFoldDB" id="A0A2N9VQZ0"/>
<proteinExistence type="predicted"/>
<comment type="caution">
    <text evidence="5">The sequence shown here is derived from an EMBL/GenBank/DDBJ whole genome shotgun (WGS) entry which is preliminary data.</text>
</comment>
<evidence type="ECO:0000313" key="5">
    <source>
        <dbReference type="EMBL" id="PIO41908.1"/>
    </source>
</evidence>
<evidence type="ECO:0000259" key="4">
    <source>
        <dbReference type="PROSITE" id="PS50949"/>
    </source>
</evidence>
<dbReference type="OrthoDB" id="7173258at2"/>
<sequence length="249" mass="27781">MEQERFIAQIKSGVDRLDSEIPQHKRLKTSLQRLITDESVECSPFLPAERVLADALSLSRVTVRKAIDLLAEDGLVRRRHGAKTEINRPVQKSLSTLASFSEDMVARGMEPGCIWISKEIGRPSPAEAMALGLPPHAEIVRLKRIRTADGKPVAYETAAVPAKFLPSPLLVDQSLYEALAKRHALPQRAMQRLRSRPATAKDSTLLECAVGAPLLIIERLCFLADEQAVEFTETRYRGDLYDFVVELSR</sequence>
<dbReference type="Gene3D" id="3.40.1410.10">
    <property type="entry name" value="Chorismate lyase-like"/>
    <property type="match status" value="1"/>
</dbReference>
<dbReference type="SUPFAM" id="SSF46785">
    <property type="entry name" value="Winged helix' DNA-binding domain"/>
    <property type="match status" value="1"/>
</dbReference>
<name>A0A2N9VQZ0_9HYPH</name>
<accession>A0A2N9VQZ0</accession>
<dbReference type="InterPro" id="IPR011663">
    <property type="entry name" value="UTRA"/>
</dbReference>
<dbReference type="PROSITE" id="PS50949">
    <property type="entry name" value="HTH_GNTR"/>
    <property type="match status" value="1"/>
</dbReference>
<dbReference type="InterPro" id="IPR036390">
    <property type="entry name" value="WH_DNA-bd_sf"/>
</dbReference>
<dbReference type="Pfam" id="PF00392">
    <property type="entry name" value="GntR"/>
    <property type="match status" value="1"/>
</dbReference>
<dbReference type="Gene3D" id="1.10.10.10">
    <property type="entry name" value="Winged helix-like DNA-binding domain superfamily/Winged helix DNA-binding domain"/>
    <property type="match status" value="1"/>
</dbReference>
<dbReference type="Pfam" id="PF07702">
    <property type="entry name" value="UTRA"/>
    <property type="match status" value="1"/>
</dbReference>
<dbReference type="SUPFAM" id="SSF64288">
    <property type="entry name" value="Chorismate lyase-like"/>
    <property type="match status" value="1"/>
</dbReference>
<dbReference type="PANTHER" id="PTHR44846:SF1">
    <property type="entry name" value="MANNOSYL-D-GLYCERATE TRANSPORT_METABOLISM SYSTEM REPRESSOR MNGR-RELATED"/>
    <property type="match status" value="1"/>
</dbReference>
<keyword evidence="2" id="KW-0238">DNA-binding</keyword>
<dbReference type="GO" id="GO:0045892">
    <property type="term" value="P:negative regulation of DNA-templated transcription"/>
    <property type="evidence" value="ECO:0007669"/>
    <property type="project" value="TreeGrafter"/>
</dbReference>
<dbReference type="InterPro" id="IPR028978">
    <property type="entry name" value="Chorismate_lyase_/UTRA_dom_sf"/>
</dbReference>
<evidence type="ECO:0000313" key="6">
    <source>
        <dbReference type="Proteomes" id="UP000232163"/>
    </source>
</evidence>
<evidence type="ECO:0000256" key="3">
    <source>
        <dbReference type="ARBA" id="ARBA00023163"/>
    </source>
</evidence>
<dbReference type="GO" id="GO:0003700">
    <property type="term" value="F:DNA-binding transcription factor activity"/>
    <property type="evidence" value="ECO:0007669"/>
    <property type="project" value="InterPro"/>
</dbReference>
<keyword evidence="6" id="KW-1185">Reference proteome</keyword>
<dbReference type="Proteomes" id="UP000232163">
    <property type="component" value="Unassembled WGS sequence"/>
</dbReference>
<dbReference type="InterPro" id="IPR000524">
    <property type="entry name" value="Tscrpt_reg_HTH_GntR"/>
</dbReference>
<dbReference type="GO" id="GO:0003677">
    <property type="term" value="F:DNA binding"/>
    <property type="evidence" value="ECO:0007669"/>
    <property type="project" value="UniProtKB-KW"/>
</dbReference>
<evidence type="ECO:0000256" key="1">
    <source>
        <dbReference type="ARBA" id="ARBA00023015"/>
    </source>
</evidence>
<evidence type="ECO:0000256" key="2">
    <source>
        <dbReference type="ARBA" id="ARBA00023125"/>
    </source>
</evidence>
<keyword evidence="3" id="KW-0804">Transcription</keyword>
<organism evidence="5 6">
    <name type="scientific">Phyllobacterium zundukense</name>
    <dbReference type="NCBI Taxonomy" id="1867719"/>
    <lineage>
        <taxon>Bacteria</taxon>
        <taxon>Pseudomonadati</taxon>
        <taxon>Pseudomonadota</taxon>
        <taxon>Alphaproteobacteria</taxon>
        <taxon>Hyphomicrobiales</taxon>
        <taxon>Phyllobacteriaceae</taxon>
        <taxon>Phyllobacterium</taxon>
    </lineage>
</organism>
<dbReference type="InterPro" id="IPR050679">
    <property type="entry name" value="Bact_HTH_transcr_reg"/>
</dbReference>
<gene>
    <name evidence="5" type="ORF">B5P45_22835</name>
</gene>
<feature type="domain" description="HTH gntR-type" evidence="4">
    <location>
        <begin position="21"/>
        <end position="89"/>
    </location>
</feature>
<dbReference type="EMBL" id="MZMT01000053">
    <property type="protein sequence ID" value="PIO41908.1"/>
    <property type="molecule type" value="Genomic_DNA"/>
</dbReference>
<dbReference type="SMART" id="SM00866">
    <property type="entry name" value="UTRA"/>
    <property type="match status" value="1"/>
</dbReference>
<dbReference type="PANTHER" id="PTHR44846">
    <property type="entry name" value="MANNOSYL-D-GLYCERATE TRANSPORT/METABOLISM SYSTEM REPRESSOR MNGR-RELATED"/>
    <property type="match status" value="1"/>
</dbReference>
<dbReference type="PRINTS" id="PR00035">
    <property type="entry name" value="HTHGNTR"/>
</dbReference>
<dbReference type="InterPro" id="IPR036388">
    <property type="entry name" value="WH-like_DNA-bd_sf"/>
</dbReference>
<keyword evidence="1" id="KW-0805">Transcription regulation</keyword>
<protein>
    <submittedName>
        <fullName evidence="5">GntR family transcriptional regulator</fullName>
    </submittedName>
</protein>
<reference evidence="5 6" key="1">
    <citation type="journal article" date="2017" name="Int J Environ Stud">
        <title>Does the Miocene-Pliocene relict legume Oxytropis triphylla form nitrogen-fixing nodules with a combination of bacterial strains?</title>
        <authorList>
            <person name="Safronova V."/>
            <person name="Belimov A."/>
            <person name="Sazanova A."/>
            <person name="Kuznetsova I."/>
            <person name="Popova J."/>
            <person name="Andronov E."/>
            <person name="Verkhozina A."/>
            <person name="Tikhonovich I."/>
        </authorList>
    </citation>
    <scope>NUCLEOTIDE SEQUENCE [LARGE SCALE GENOMIC DNA]</scope>
    <source>
        <strain evidence="5 6">Tri-38</strain>
    </source>
</reference>